<gene>
    <name evidence="12" type="ORF">HL41_00825</name>
</gene>
<dbReference type="RefSeq" id="WP_038063255.1">
    <property type="nucleotide sequence ID" value="NZ_CP008796.1"/>
</dbReference>
<dbReference type="STRING" id="289377.HL41_00825"/>
<dbReference type="EC" id="3.4.11.-" evidence="10"/>
<comment type="cofactor">
    <cofactor evidence="1 10">
        <name>Zn(2+)</name>
        <dbReference type="ChEBI" id="CHEBI:29105"/>
    </cofactor>
</comment>
<dbReference type="GO" id="GO:0004177">
    <property type="term" value="F:aminopeptidase activity"/>
    <property type="evidence" value="ECO:0007669"/>
    <property type="project" value="UniProtKB-KW"/>
</dbReference>
<dbReference type="PANTHER" id="PTHR28570">
    <property type="entry name" value="ASPARTYL AMINOPEPTIDASE"/>
    <property type="match status" value="1"/>
</dbReference>
<evidence type="ECO:0000256" key="3">
    <source>
        <dbReference type="ARBA" id="ARBA00022438"/>
    </source>
</evidence>
<evidence type="ECO:0000256" key="4">
    <source>
        <dbReference type="ARBA" id="ARBA00022670"/>
    </source>
</evidence>
<evidence type="ECO:0000256" key="5">
    <source>
        <dbReference type="ARBA" id="ARBA00022723"/>
    </source>
</evidence>
<dbReference type="SUPFAM" id="SSF53187">
    <property type="entry name" value="Zn-dependent exopeptidases"/>
    <property type="match status" value="1"/>
</dbReference>
<dbReference type="Proteomes" id="UP000028481">
    <property type="component" value="Chromosome"/>
</dbReference>
<dbReference type="GO" id="GO:0008237">
    <property type="term" value="F:metallopeptidase activity"/>
    <property type="evidence" value="ECO:0007669"/>
    <property type="project" value="UniProtKB-KW"/>
</dbReference>
<dbReference type="AlphaFoldDB" id="A0A075WY25"/>
<keyword evidence="7 9" id="KW-0862">Zinc</keyword>
<dbReference type="NCBIfam" id="NF002600">
    <property type="entry name" value="PRK02256.1"/>
    <property type="match status" value="1"/>
</dbReference>
<name>A0A075WY25_9BACT</name>
<dbReference type="InterPro" id="IPR001948">
    <property type="entry name" value="Peptidase_M18"/>
</dbReference>
<evidence type="ECO:0000256" key="2">
    <source>
        <dbReference type="ARBA" id="ARBA00008290"/>
    </source>
</evidence>
<dbReference type="KEGG" id="tcm:HL41_00825"/>
<sequence length="473" mass="53593">MARKKGSSKKNSEFLEGLVWKPKHVFDVLKEEEKKQVEDLSKEYIEFLSQAKTERETIERALTLLEKKGFFDKESKKGWVVYKNKLLFAWNFGKKKITEGLRIVVSHIDTPRLDLKLHPLFEDTELVFLKTHYYGGIKKYHWVAQPLSLHGVVAKKDGSLVKIVLGEKEDDPVFTICDLLPHLSRKVQAEKKLSEAIVGEKLNVLFGGLPLEELEEEKELKERVKLNCLKLLYQTYGIREEDFVSAELYIVPAGRAREVGIDKAFIGGYGQDDRICAFTSLKAFLEVEQPEYTNVLLFMDREEIGSEGNTSAKSRVFERFVYELIKKQGLSPTPDVFFEVMANTKAISADVTAGIDPNYVEVHDKLNDAKMGFGIAVNRYTGHGGKYMANEAHAEFLAELLKSWDEDGVVYQVVSMGKVDEGGGGTVAKYFASYGMDVVDAGPPLLSMHSPFEVAHKADLFMCYRAYKSFFSR</sequence>
<keyword evidence="3 9" id="KW-0031">Aminopeptidase</keyword>
<proteinExistence type="inferred from homology"/>
<dbReference type="Gene3D" id="2.30.250.10">
    <property type="entry name" value="Aminopeptidase i, Domain 2"/>
    <property type="match status" value="1"/>
</dbReference>
<dbReference type="GO" id="GO:0008270">
    <property type="term" value="F:zinc ion binding"/>
    <property type="evidence" value="ECO:0007669"/>
    <property type="project" value="InterPro"/>
</dbReference>
<evidence type="ECO:0000256" key="11">
    <source>
        <dbReference type="SAM" id="Coils"/>
    </source>
</evidence>
<keyword evidence="13" id="KW-1185">Reference proteome</keyword>
<protein>
    <recommendedName>
        <fullName evidence="10">M18 family aminopeptidase</fullName>
        <ecNumber evidence="10">3.4.11.-</ecNumber>
    </recommendedName>
</protein>
<evidence type="ECO:0000256" key="9">
    <source>
        <dbReference type="RuleBase" id="RU004386"/>
    </source>
</evidence>
<feature type="coiled-coil region" evidence="11">
    <location>
        <begin position="30"/>
        <end position="68"/>
    </location>
</feature>
<evidence type="ECO:0000256" key="10">
    <source>
        <dbReference type="RuleBase" id="RU004387"/>
    </source>
</evidence>
<organism evidence="12 13">
    <name type="scientific">Thermodesulfobacterium commune DSM 2178</name>
    <dbReference type="NCBI Taxonomy" id="289377"/>
    <lineage>
        <taxon>Bacteria</taxon>
        <taxon>Pseudomonadati</taxon>
        <taxon>Thermodesulfobacteriota</taxon>
        <taxon>Thermodesulfobacteria</taxon>
        <taxon>Thermodesulfobacteriales</taxon>
        <taxon>Thermodesulfobacteriaceae</taxon>
        <taxon>Thermodesulfobacterium</taxon>
    </lineage>
</organism>
<dbReference type="GO" id="GO:0006508">
    <property type="term" value="P:proteolysis"/>
    <property type="evidence" value="ECO:0007669"/>
    <property type="project" value="UniProtKB-KW"/>
</dbReference>
<dbReference type="Pfam" id="PF02127">
    <property type="entry name" value="Peptidase_M18"/>
    <property type="match status" value="1"/>
</dbReference>
<keyword evidence="6 9" id="KW-0378">Hydrolase</keyword>
<dbReference type="Gene3D" id="3.40.630.10">
    <property type="entry name" value="Zn peptidases"/>
    <property type="match status" value="1"/>
</dbReference>
<dbReference type="OrthoDB" id="89722at2"/>
<evidence type="ECO:0000256" key="1">
    <source>
        <dbReference type="ARBA" id="ARBA00001947"/>
    </source>
</evidence>
<dbReference type="HOGENOM" id="CLU_590123_0_0_0"/>
<keyword evidence="4 9" id="KW-0645">Protease</keyword>
<dbReference type="InterPro" id="IPR023358">
    <property type="entry name" value="Peptidase_M18_dom2"/>
</dbReference>
<dbReference type="eggNOG" id="COG1362">
    <property type="taxonomic scope" value="Bacteria"/>
</dbReference>
<keyword evidence="5 9" id="KW-0479">Metal-binding</keyword>
<keyword evidence="8 9" id="KW-0482">Metalloprotease</keyword>
<comment type="similarity">
    <text evidence="2 9">Belongs to the peptidase M18 family.</text>
</comment>
<evidence type="ECO:0000313" key="13">
    <source>
        <dbReference type="Proteomes" id="UP000028481"/>
    </source>
</evidence>
<evidence type="ECO:0000256" key="7">
    <source>
        <dbReference type="ARBA" id="ARBA00022833"/>
    </source>
</evidence>
<dbReference type="PaxDb" id="289377-HL41_00825"/>
<dbReference type="SUPFAM" id="SSF101821">
    <property type="entry name" value="Aminopeptidase/glucanase lid domain"/>
    <property type="match status" value="1"/>
</dbReference>
<reference evidence="12 13" key="1">
    <citation type="journal article" date="2015" name="Genome Announc.">
        <title>Genome Sequence of a Sulfate-Reducing Thermophilic Bacterium, Thermodesulfobacterium commune DSM 2178T (Phylum Thermodesulfobacteria).</title>
        <authorList>
            <person name="Bhatnagar S."/>
            <person name="Badger J.H."/>
            <person name="Madupu R."/>
            <person name="Khouri H.M."/>
            <person name="O'Connor E.M."/>
            <person name="Robb F.T."/>
            <person name="Ward N.L."/>
            <person name="Eisen J.A."/>
        </authorList>
    </citation>
    <scope>NUCLEOTIDE SEQUENCE [LARGE SCALE GENOMIC DNA]</scope>
    <source>
        <strain evidence="12 13">DSM 2178</strain>
    </source>
</reference>
<keyword evidence="11" id="KW-0175">Coiled coil</keyword>
<dbReference type="PRINTS" id="PR00932">
    <property type="entry name" value="AMINO1PTASE"/>
</dbReference>
<evidence type="ECO:0000256" key="8">
    <source>
        <dbReference type="ARBA" id="ARBA00023049"/>
    </source>
</evidence>
<dbReference type="GO" id="GO:0005737">
    <property type="term" value="C:cytoplasm"/>
    <property type="evidence" value="ECO:0007669"/>
    <property type="project" value="UniProtKB-ARBA"/>
</dbReference>
<evidence type="ECO:0000313" key="12">
    <source>
        <dbReference type="EMBL" id="AIH03487.1"/>
    </source>
</evidence>
<dbReference type="PANTHER" id="PTHR28570:SF2">
    <property type="entry name" value="M18 FAMILY AMINOPEPTIDASE 1-RELATED"/>
    <property type="match status" value="1"/>
</dbReference>
<evidence type="ECO:0000256" key="6">
    <source>
        <dbReference type="ARBA" id="ARBA00022801"/>
    </source>
</evidence>
<dbReference type="EMBL" id="CP008796">
    <property type="protein sequence ID" value="AIH03487.1"/>
    <property type="molecule type" value="Genomic_DNA"/>
</dbReference>
<accession>A0A075WY25</accession>